<sequence length="208" mass="22528">MLFPSEAVWVLTVSYLIGARVADAAPGFRRFEASTNPHAMFGPIRAHPARTERAESSSASAANLRAFVHFASSFWKPAATTTASGAPPPAVRAVRRQHETLRPKHASTSLPNRSLIHVSYFESVPLLFTRDIDAPDFGVEEQEVSAGSSSSRKSLSVSADLELLRRKLRLAIIQMTSGGRGGRNGRRLQKPRVGKRAGGLGEDARRNG</sequence>
<dbReference type="AlphaFoldDB" id="A0A1W0WG39"/>
<reference evidence="4" key="1">
    <citation type="submission" date="2017-01" db="EMBL/GenBank/DDBJ databases">
        <title>Comparative genomics of anhydrobiosis in the tardigrade Hypsibius dujardini.</title>
        <authorList>
            <person name="Yoshida Y."/>
            <person name="Koutsovoulos G."/>
            <person name="Laetsch D."/>
            <person name="Stevens L."/>
            <person name="Kumar S."/>
            <person name="Horikawa D."/>
            <person name="Ishino K."/>
            <person name="Komine S."/>
            <person name="Tomita M."/>
            <person name="Blaxter M."/>
            <person name="Arakawa K."/>
        </authorList>
    </citation>
    <scope>NUCLEOTIDE SEQUENCE [LARGE SCALE GENOMIC DNA]</scope>
    <source>
        <strain evidence="4">Z151</strain>
    </source>
</reference>
<proteinExistence type="predicted"/>
<feature type="signal peptide" evidence="2">
    <location>
        <begin position="1"/>
        <end position="24"/>
    </location>
</feature>
<comment type="caution">
    <text evidence="3">The sequence shown here is derived from an EMBL/GenBank/DDBJ whole genome shotgun (WGS) entry which is preliminary data.</text>
</comment>
<feature type="region of interest" description="Disordered" evidence="1">
    <location>
        <begin position="176"/>
        <end position="208"/>
    </location>
</feature>
<evidence type="ECO:0000256" key="1">
    <source>
        <dbReference type="SAM" id="MobiDB-lite"/>
    </source>
</evidence>
<keyword evidence="2" id="KW-0732">Signal</keyword>
<gene>
    <name evidence="3" type="ORF">BV898_11630</name>
</gene>
<evidence type="ECO:0000313" key="4">
    <source>
        <dbReference type="Proteomes" id="UP000192578"/>
    </source>
</evidence>
<keyword evidence="4" id="KW-1185">Reference proteome</keyword>
<evidence type="ECO:0000256" key="2">
    <source>
        <dbReference type="SAM" id="SignalP"/>
    </source>
</evidence>
<name>A0A1W0WG39_HYPEX</name>
<protein>
    <submittedName>
        <fullName evidence="3">Uncharacterized protein</fullName>
    </submittedName>
</protein>
<evidence type="ECO:0000313" key="3">
    <source>
        <dbReference type="EMBL" id="OQV14158.1"/>
    </source>
</evidence>
<dbReference type="Proteomes" id="UP000192578">
    <property type="component" value="Unassembled WGS sequence"/>
</dbReference>
<feature type="compositionally biased region" description="Basic residues" evidence="1">
    <location>
        <begin position="183"/>
        <end position="195"/>
    </location>
</feature>
<accession>A0A1W0WG39</accession>
<organism evidence="3 4">
    <name type="scientific">Hypsibius exemplaris</name>
    <name type="common">Freshwater tardigrade</name>
    <dbReference type="NCBI Taxonomy" id="2072580"/>
    <lineage>
        <taxon>Eukaryota</taxon>
        <taxon>Metazoa</taxon>
        <taxon>Ecdysozoa</taxon>
        <taxon>Tardigrada</taxon>
        <taxon>Eutardigrada</taxon>
        <taxon>Parachela</taxon>
        <taxon>Hypsibioidea</taxon>
        <taxon>Hypsibiidae</taxon>
        <taxon>Hypsibius</taxon>
    </lineage>
</organism>
<dbReference type="EMBL" id="MTYJ01000109">
    <property type="protein sequence ID" value="OQV14158.1"/>
    <property type="molecule type" value="Genomic_DNA"/>
</dbReference>
<feature type="chain" id="PRO_5010739022" evidence="2">
    <location>
        <begin position="25"/>
        <end position="208"/>
    </location>
</feature>